<dbReference type="Proteomes" id="UP001078443">
    <property type="component" value="Unassembled WGS sequence"/>
</dbReference>
<dbReference type="EMBL" id="JAPQER010000006">
    <property type="protein sequence ID" value="MCY6485314.1"/>
    <property type="molecule type" value="Genomic_DNA"/>
</dbReference>
<accession>A0ABT4D240</accession>
<keyword evidence="2" id="KW-1185">Reference proteome</keyword>
<proteinExistence type="predicted"/>
<gene>
    <name evidence="1" type="ORF">OW763_13320</name>
</gene>
<dbReference type="RefSeq" id="WP_268041635.1">
    <property type="nucleotide sequence ID" value="NZ_JAPQER010000006.1"/>
</dbReference>
<sequence>MKNTVCIQHDGKDITDKQLVSTFRELWKESGRRIKDIKNVNLYFVPSSEKCYWTADTVEGEETGEFQI</sequence>
<protein>
    <submittedName>
        <fullName evidence="1">DUF6465 family protein</fullName>
    </submittedName>
</protein>
<organism evidence="1 2">
    <name type="scientific">Clostridium aestuarii</name>
    <dbReference type="NCBI Taxonomy" id="338193"/>
    <lineage>
        <taxon>Bacteria</taxon>
        <taxon>Bacillati</taxon>
        <taxon>Bacillota</taxon>
        <taxon>Clostridia</taxon>
        <taxon>Eubacteriales</taxon>
        <taxon>Clostridiaceae</taxon>
        <taxon>Clostridium</taxon>
    </lineage>
</organism>
<evidence type="ECO:0000313" key="1">
    <source>
        <dbReference type="EMBL" id="MCY6485314.1"/>
    </source>
</evidence>
<comment type="caution">
    <text evidence="1">The sequence shown here is derived from an EMBL/GenBank/DDBJ whole genome shotgun (WGS) entry which is preliminary data.</text>
</comment>
<dbReference type="Pfam" id="PF20069">
    <property type="entry name" value="DUF6465"/>
    <property type="match status" value="1"/>
</dbReference>
<reference evidence="1" key="1">
    <citation type="submission" date="2022-12" db="EMBL/GenBank/DDBJ databases">
        <authorList>
            <person name="Wang J."/>
        </authorList>
    </citation>
    <scope>NUCLEOTIDE SEQUENCE</scope>
    <source>
        <strain evidence="1">HY-45-18</strain>
    </source>
</reference>
<dbReference type="InterPro" id="IPR046313">
    <property type="entry name" value="DUF6465"/>
</dbReference>
<name>A0ABT4D240_9CLOT</name>
<evidence type="ECO:0000313" key="2">
    <source>
        <dbReference type="Proteomes" id="UP001078443"/>
    </source>
</evidence>